<dbReference type="RefSeq" id="WP_242753707.1">
    <property type="nucleotide sequence ID" value="NZ_CP093846.1"/>
</dbReference>
<dbReference type="InterPro" id="IPR025110">
    <property type="entry name" value="AMP-bd_C"/>
</dbReference>
<dbReference type="SMART" id="SM00823">
    <property type="entry name" value="PKS_PP"/>
    <property type="match status" value="1"/>
</dbReference>
<gene>
    <name evidence="6" type="ORF">MMF93_20760</name>
</gene>
<dbReference type="Gene3D" id="3.30.559.30">
    <property type="entry name" value="Nonribosomal peptide synthetase, condensation domain"/>
    <property type="match status" value="1"/>
</dbReference>
<dbReference type="Gene3D" id="2.30.38.10">
    <property type="entry name" value="Luciferase, Domain 3"/>
    <property type="match status" value="1"/>
</dbReference>
<evidence type="ECO:0000256" key="3">
    <source>
        <dbReference type="ARBA" id="ARBA00022553"/>
    </source>
</evidence>
<dbReference type="PROSITE" id="PS00012">
    <property type="entry name" value="PHOSPHOPANTETHEINE"/>
    <property type="match status" value="1"/>
</dbReference>
<protein>
    <submittedName>
        <fullName evidence="6">AMP-binding protein</fullName>
    </submittedName>
</protein>
<accession>A0ABY3XW76</accession>
<dbReference type="InterPro" id="IPR001031">
    <property type="entry name" value="Thioesterase"/>
</dbReference>
<reference evidence="6 7" key="1">
    <citation type="journal article" date="2023" name="Microbiol. Spectr.">
        <title>Synergy between Genome Mining, Metabolomics, and Bioinformatics Uncovers Antibacterial Chlorinated Carbazole Alkaloids and Their Biosynthetic Gene Cluster from Streptomyces tubbatahanensis sp. nov., a Novel Actinomycete Isolated from Sulu Sea, Philippines.</title>
        <authorList>
            <person name="Tenebro C.P."/>
            <person name="Trono D.J.V.L."/>
            <person name="Balida L.A.P."/>
            <person name="Bayog L.K.A."/>
            <person name="Bruna J.R."/>
            <person name="Sabido E.M."/>
            <person name="Caspe D.P.C."/>
            <person name="de Los Santos E.L.C."/>
            <person name="Saludes J.P."/>
            <person name="Dalisay D.S."/>
        </authorList>
    </citation>
    <scope>NUCLEOTIDE SEQUENCE [LARGE SCALE GENOMIC DNA]</scope>
    <source>
        <strain evidence="6 7">DSD3025</strain>
    </source>
</reference>
<dbReference type="InterPro" id="IPR023213">
    <property type="entry name" value="CAT-like_dom_sf"/>
</dbReference>
<dbReference type="PANTHER" id="PTHR45527">
    <property type="entry name" value="NONRIBOSOMAL PEPTIDE SYNTHETASE"/>
    <property type="match status" value="1"/>
</dbReference>
<feature type="region of interest" description="Disordered" evidence="4">
    <location>
        <begin position="281"/>
        <end position="313"/>
    </location>
</feature>
<dbReference type="Pfam" id="PF00975">
    <property type="entry name" value="Thioesterase"/>
    <property type="match status" value="1"/>
</dbReference>
<dbReference type="InterPro" id="IPR020806">
    <property type="entry name" value="PKS_PP-bd"/>
</dbReference>
<feature type="domain" description="Carrier" evidence="5">
    <location>
        <begin position="1090"/>
        <end position="1165"/>
    </location>
</feature>
<dbReference type="Gene3D" id="3.30.300.30">
    <property type="match status" value="1"/>
</dbReference>
<feature type="region of interest" description="Disordered" evidence="4">
    <location>
        <begin position="643"/>
        <end position="669"/>
    </location>
</feature>
<dbReference type="Gene3D" id="3.40.50.980">
    <property type="match status" value="2"/>
</dbReference>
<dbReference type="SMART" id="SM00824">
    <property type="entry name" value="PKS_TE"/>
    <property type="match status" value="1"/>
</dbReference>
<dbReference type="SUPFAM" id="SSF47336">
    <property type="entry name" value="ACP-like"/>
    <property type="match status" value="1"/>
</dbReference>
<feature type="compositionally biased region" description="Gly residues" evidence="4">
    <location>
        <begin position="299"/>
        <end position="311"/>
    </location>
</feature>
<sequence length="1415" mass="149530">MGQVGSGEGLPLTAAQTGMWYAQQLDPDNPCFRAAEALEIQGPVDPELLERALRRTVAETEALRVRFTTSEREGTAGPEEQVRQVVEDCEDWPLPLLDLRGEDDPAAAAHALMWADLGNPVDPRHARAFTFTLLRTADDRYTLYMAIHHIVMDGFSMTLFLPRLAQLYTALESGTPAPDGRLAPLAQALADEADYRGSARMARDRAYWAEQLAAWGTSAHASQHWLRPARRFVRESGHLEAEAARGLRALARGARTGLATAAMAALALYVDRLGEREHAEGAAGAAGSVGSAGAAPSDGGVGSGSPGGPGSVGDVMLDVTVTARGGATREVPCMLANVLPLRVPAPSAGTVEDLLRRTAAQAKGLVRHQRYPFWDMVRELKAAPTLAGGMADWGINVMVYDPQVSFGRHPAVLHNLSNGPVTGMSVNVYDRPSDGSLRIDFQADPDTYPAAEVAAHHARFLSLLRTLATCEGTRRVADIDLATPAERDQVLAWGRGPALPVPATPLHAEFEQRVREEPDAVAVVCGPAGGGAVLTRRELNARANRLAHLLLARGAGPGTTIALGLPRTEAYAVALLAVLKTGAACLPLEAGHPAERTRMMLAQAAPLCVLAHEETAARLTGEGTGEGTDGPRCAVPVVVTDTAPTRRRLQAQPATDPAPGDLTRPPRPEDAAYLAFTSGSTGRPKGVVVEHRQLTHLFHDHLVSLITPAARERAARGAGGGARAECGAGAGGGGRLRAALTASFSFDTSWEAWLFLAAGHEVHLAEDGVRHDPAALVARIEEWRLDFLDLTPSYLRQLLDAGLFAAGRHQPGTLMVGGEALDKTLWQRLRALPATTVLNYYGPTECTVDAVWCRLDAQRDEPVIGRPQHNVRAYVLDHCGRLVPPGTRGELYLGGAQVARGYLGADALTAERFVPDPYAGAVAGAGAGAVAGAGAGAVAGTGARMYRTGDLVRWTDDGMLAYLGRADEQIKLRGVRIEPREVEAVLASHPRVAHVAVAAQRTGSPESPLHLAAHIVPAPRAPGDDTQPATGLAGAELRSWAAGRLPAAMVPAVYVTHDALPLTPQGKLDRAALPTRAATAPPAADAGPRAARTPRERTLCTLFAAVLGVPETGLDDDFFALGGHSMTATRLLNRIRTELGADVSLGALYHAPTPGQLAKLLDTASDPCGTTDDAYAMLLPLRAGGEDRPLFCVHPAGGLGWCYATLTPHLPPSVPVHALQAQGLRDTREPLAATFPGLLAEYVARLRAVQARGPYRLLGWSLGGALAHAMAAHLQKEGEEVELLTLLDAAPLDPRLRVDPAAHPHLVRRLVTEALGSGLAEEAQLRAVTRMLSHYAALLPTYAPAVYEGPALYLRATEPDPLAAPAPRPSPDAWHPLITGPLTVHDLAYTHSALGAPDAMAEVGRLLTPRLSAGR</sequence>
<keyword evidence="2" id="KW-0596">Phosphopantetheine</keyword>
<dbReference type="InterPro" id="IPR020802">
    <property type="entry name" value="TesA-like"/>
</dbReference>
<keyword evidence="3" id="KW-0597">Phosphoprotein</keyword>
<dbReference type="Pfam" id="PF00668">
    <property type="entry name" value="Condensation"/>
    <property type="match status" value="1"/>
</dbReference>
<proteinExistence type="predicted"/>
<dbReference type="InterPro" id="IPR009081">
    <property type="entry name" value="PP-bd_ACP"/>
</dbReference>
<dbReference type="Proteomes" id="UP001202244">
    <property type="component" value="Chromosome"/>
</dbReference>
<dbReference type="InterPro" id="IPR000873">
    <property type="entry name" value="AMP-dep_synth/lig_dom"/>
</dbReference>
<dbReference type="Gene3D" id="3.40.50.1820">
    <property type="entry name" value="alpha/beta hydrolase"/>
    <property type="match status" value="1"/>
</dbReference>
<keyword evidence="7" id="KW-1185">Reference proteome</keyword>
<dbReference type="PROSITE" id="PS50075">
    <property type="entry name" value="CARRIER"/>
    <property type="match status" value="1"/>
</dbReference>
<evidence type="ECO:0000259" key="5">
    <source>
        <dbReference type="PROSITE" id="PS50075"/>
    </source>
</evidence>
<dbReference type="InterPro" id="IPR045851">
    <property type="entry name" value="AMP-bd_C_sf"/>
</dbReference>
<organism evidence="6 7">
    <name type="scientific">Streptomyces tubbatahanensis</name>
    <dbReference type="NCBI Taxonomy" id="2923272"/>
    <lineage>
        <taxon>Bacteria</taxon>
        <taxon>Bacillati</taxon>
        <taxon>Actinomycetota</taxon>
        <taxon>Actinomycetes</taxon>
        <taxon>Kitasatosporales</taxon>
        <taxon>Streptomycetaceae</taxon>
        <taxon>Streptomyces</taxon>
    </lineage>
</organism>
<comment type="cofactor">
    <cofactor evidence="1">
        <name>pantetheine 4'-phosphate</name>
        <dbReference type="ChEBI" id="CHEBI:47942"/>
    </cofactor>
</comment>
<dbReference type="InterPro" id="IPR001242">
    <property type="entry name" value="Condensation_dom"/>
</dbReference>
<evidence type="ECO:0000256" key="4">
    <source>
        <dbReference type="SAM" id="MobiDB-lite"/>
    </source>
</evidence>
<evidence type="ECO:0000313" key="6">
    <source>
        <dbReference type="EMBL" id="UNS98619.1"/>
    </source>
</evidence>
<dbReference type="InterPro" id="IPR036736">
    <property type="entry name" value="ACP-like_sf"/>
</dbReference>
<dbReference type="InterPro" id="IPR029058">
    <property type="entry name" value="AB_hydrolase_fold"/>
</dbReference>
<dbReference type="SUPFAM" id="SSF52777">
    <property type="entry name" value="CoA-dependent acyltransferases"/>
    <property type="match status" value="3"/>
</dbReference>
<dbReference type="InterPro" id="IPR006162">
    <property type="entry name" value="Ppantetheine_attach_site"/>
</dbReference>
<dbReference type="Pfam" id="PF13193">
    <property type="entry name" value="AMP-binding_C"/>
    <property type="match status" value="1"/>
</dbReference>
<dbReference type="InterPro" id="IPR020845">
    <property type="entry name" value="AMP-binding_CS"/>
</dbReference>
<dbReference type="PANTHER" id="PTHR45527:SF1">
    <property type="entry name" value="FATTY ACID SYNTHASE"/>
    <property type="match status" value="1"/>
</dbReference>
<evidence type="ECO:0000256" key="1">
    <source>
        <dbReference type="ARBA" id="ARBA00001957"/>
    </source>
</evidence>
<name>A0ABY3XW76_9ACTN</name>
<dbReference type="Gene3D" id="3.30.559.10">
    <property type="entry name" value="Chloramphenicol acetyltransferase-like domain"/>
    <property type="match status" value="1"/>
</dbReference>
<dbReference type="SUPFAM" id="SSF53474">
    <property type="entry name" value="alpha/beta-Hydrolases"/>
    <property type="match status" value="1"/>
</dbReference>
<dbReference type="SUPFAM" id="SSF56801">
    <property type="entry name" value="Acetyl-CoA synthetase-like"/>
    <property type="match status" value="1"/>
</dbReference>
<feature type="compositionally biased region" description="Low complexity" evidence="4">
    <location>
        <begin position="281"/>
        <end position="298"/>
    </location>
</feature>
<dbReference type="EMBL" id="CP093846">
    <property type="protein sequence ID" value="UNS98619.1"/>
    <property type="molecule type" value="Genomic_DNA"/>
</dbReference>
<dbReference type="Pfam" id="PF00550">
    <property type="entry name" value="PP-binding"/>
    <property type="match status" value="1"/>
</dbReference>
<dbReference type="PROSITE" id="PS00455">
    <property type="entry name" value="AMP_BINDING"/>
    <property type="match status" value="1"/>
</dbReference>
<dbReference type="Pfam" id="PF00501">
    <property type="entry name" value="AMP-binding"/>
    <property type="match status" value="1"/>
</dbReference>
<dbReference type="CDD" id="cd05930">
    <property type="entry name" value="A_NRPS"/>
    <property type="match status" value="1"/>
</dbReference>
<evidence type="ECO:0000256" key="2">
    <source>
        <dbReference type="ARBA" id="ARBA00022450"/>
    </source>
</evidence>
<evidence type="ECO:0000313" key="7">
    <source>
        <dbReference type="Proteomes" id="UP001202244"/>
    </source>
</evidence>